<dbReference type="OrthoDB" id="5569780at2"/>
<protein>
    <recommendedName>
        <fullName evidence="3">DUF2171 domain-containing protein</fullName>
    </recommendedName>
</protein>
<dbReference type="EMBL" id="VLKY01000007">
    <property type="protein sequence ID" value="TWI53720.1"/>
    <property type="molecule type" value="Genomic_DNA"/>
</dbReference>
<gene>
    <name evidence="1" type="ORF">IQ22_02325</name>
</gene>
<organism evidence="1 2">
    <name type="scientific">Pseudomonas duriflava</name>
    <dbReference type="NCBI Taxonomy" id="459528"/>
    <lineage>
        <taxon>Bacteria</taxon>
        <taxon>Pseudomonadati</taxon>
        <taxon>Pseudomonadota</taxon>
        <taxon>Gammaproteobacteria</taxon>
        <taxon>Pseudomonadales</taxon>
        <taxon>Pseudomonadaceae</taxon>
        <taxon>Pseudomonas</taxon>
    </lineage>
</organism>
<accession>A0A562QC15</accession>
<reference evidence="1 2" key="1">
    <citation type="journal article" date="2015" name="Stand. Genomic Sci.">
        <title>Genomic Encyclopedia of Bacterial and Archaeal Type Strains, Phase III: the genomes of soil and plant-associated and newly described type strains.</title>
        <authorList>
            <person name="Whitman W.B."/>
            <person name="Woyke T."/>
            <person name="Klenk H.P."/>
            <person name="Zhou Y."/>
            <person name="Lilburn T.G."/>
            <person name="Beck B.J."/>
            <person name="De Vos P."/>
            <person name="Vandamme P."/>
            <person name="Eisen J.A."/>
            <person name="Garrity G."/>
            <person name="Hugenholtz P."/>
            <person name="Kyrpides N.C."/>
        </authorList>
    </citation>
    <scope>NUCLEOTIDE SEQUENCE [LARGE SCALE GENOMIC DNA]</scope>
    <source>
        <strain evidence="1 2">CGMCC 1.6858</strain>
    </source>
</reference>
<evidence type="ECO:0000313" key="2">
    <source>
        <dbReference type="Proteomes" id="UP000316905"/>
    </source>
</evidence>
<name>A0A562QC15_9PSED</name>
<dbReference type="Proteomes" id="UP000316905">
    <property type="component" value="Unassembled WGS sequence"/>
</dbReference>
<dbReference type="InterPro" id="IPR018684">
    <property type="entry name" value="DUF2171"/>
</dbReference>
<dbReference type="Pfam" id="PF09939">
    <property type="entry name" value="DUF2171"/>
    <property type="match status" value="1"/>
</dbReference>
<comment type="caution">
    <text evidence="1">The sequence shown here is derived from an EMBL/GenBank/DDBJ whole genome shotgun (WGS) entry which is preliminary data.</text>
</comment>
<keyword evidence="2" id="KW-1185">Reference proteome</keyword>
<dbReference type="AlphaFoldDB" id="A0A562QC15"/>
<evidence type="ECO:0008006" key="3">
    <source>
        <dbReference type="Google" id="ProtNLM"/>
    </source>
</evidence>
<evidence type="ECO:0000313" key="1">
    <source>
        <dbReference type="EMBL" id="TWI53720.1"/>
    </source>
</evidence>
<dbReference type="RefSeq" id="WP_145141830.1">
    <property type="nucleotide sequence ID" value="NZ_VLKY01000007.1"/>
</dbReference>
<proteinExistence type="predicted"/>
<sequence length="78" mass="8717">MVDIAKIPVQADVLGSDGGHVGKVHDIVRPDRIKLAQDDPDAQGQYHVIPVEWVEKIEGSTLTLMRTREEAQRDWQSA</sequence>